<feature type="transmembrane region" description="Helical" evidence="1">
    <location>
        <begin position="112"/>
        <end position="131"/>
    </location>
</feature>
<dbReference type="GO" id="GO:0050839">
    <property type="term" value="F:cell adhesion molecule binding"/>
    <property type="evidence" value="ECO:0007669"/>
    <property type="project" value="TreeGrafter"/>
</dbReference>
<evidence type="ECO:0000313" key="3">
    <source>
        <dbReference type="Proteomes" id="UP000887565"/>
    </source>
</evidence>
<keyword evidence="1" id="KW-0812">Transmembrane</keyword>
<dbReference type="SMART" id="SM00554">
    <property type="entry name" value="FAS1"/>
    <property type="match status" value="3"/>
</dbReference>
<dbReference type="GO" id="GO:0007155">
    <property type="term" value="P:cell adhesion"/>
    <property type="evidence" value="ECO:0007669"/>
    <property type="project" value="TreeGrafter"/>
</dbReference>
<name>A0A915KZ96_ROMCU</name>
<dbReference type="PANTHER" id="PTHR10900">
    <property type="entry name" value="PERIOSTIN-RELATED"/>
    <property type="match status" value="1"/>
</dbReference>
<evidence type="ECO:0000313" key="4">
    <source>
        <dbReference type="WBParaSite" id="nRc.2.0.1.t43505-RA"/>
    </source>
</evidence>
<sequence>MQRNTRFRRMCDVYPVPASYLKDSRSPVTVFAEVDDSYFANNGRICNHLSNNWAVLSENSYLFKLCSSFGNEPFRGTAFDLMRIDQAGYFQGKRYSNSDLTMMRELLVRSPAVYMIIFGGSAYNGFHTFFLPNNQAFQKVIDQRIVDQEVLLSHVTSQNRVLFTESWLYDYGIHFVPSVRFATNIIEENPRMSLSVRNLTDRKTGQWNTYVVSTVLERYSVFRKGSVWGKIIVPNIPLDNGVAHIIDTVLGVVSETIEQLVMRDDKTAILHSYLYHIGQVVRTYLSTTGGMITFFAPINEAFDRIPEHVKRRLIEDRIWLERVLKLHIVPAKDLTTDQVDNNTVANTVDNLRQLYFTKGEWPKNNITYYVIGGGVKASIYQEDVAAVNGIVHFVDRVLGVPYETMLSIIMNETNLRITAHALDNMQLKYSLNPWQVFRPEQNFTFFVPTDQAWNKLPPSIRLKLFDGHHWPSLQFVLKRHILQGQALMLTDLRERQYIMMNDQLILIRRRDRYFELYWPHGNLVAQLEEGGEIAAINGFMHKVNNILVLEEDLAAGSVYHGSSNFMSVLFLFLLYKLRLQDFIILLLTVPTFRT</sequence>
<accession>A0A915KZ96</accession>
<keyword evidence="1" id="KW-1133">Transmembrane helix</keyword>
<dbReference type="PROSITE" id="PS50213">
    <property type="entry name" value="FAS1"/>
    <property type="match status" value="3"/>
</dbReference>
<keyword evidence="3" id="KW-1185">Reference proteome</keyword>
<dbReference type="Pfam" id="PF02469">
    <property type="entry name" value="Fasciclin"/>
    <property type="match status" value="2"/>
</dbReference>
<feature type="domain" description="FAS1" evidence="2">
    <location>
        <begin position="87"/>
        <end position="250"/>
    </location>
</feature>
<dbReference type="GO" id="GO:0030198">
    <property type="term" value="P:extracellular matrix organization"/>
    <property type="evidence" value="ECO:0007669"/>
    <property type="project" value="TreeGrafter"/>
</dbReference>
<dbReference type="OMA" id="VHYIDRV"/>
<dbReference type="GO" id="GO:0031012">
    <property type="term" value="C:extracellular matrix"/>
    <property type="evidence" value="ECO:0007669"/>
    <property type="project" value="TreeGrafter"/>
</dbReference>
<organism evidence="3 4">
    <name type="scientific">Romanomermis culicivorax</name>
    <name type="common">Nematode worm</name>
    <dbReference type="NCBI Taxonomy" id="13658"/>
    <lineage>
        <taxon>Eukaryota</taxon>
        <taxon>Metazoa</taxon>
        <taxon>Ecdysozoa</taxon>
        <taxon>Nematoda</taxon>
        <taxon>Enoplea</taxon>
        <taxon>Dorylaimia</taxon>
        <taxon>Mermithida</taxon>
        <taxon>Mermithoidea</taxon>
        <taxon>Mermithidae</taxon>
        <taxon>Romanomermis</taxon>
    </lineage>
</organism>
<protein>
    <submittedName>
        <fullName evidence="4">FAS1 domain-containing protein</fullName>
    </submittedName>
</protein>
<evidence type="ECO:0000256" key="1">
    <source>
        <dbReference type="SAM" id="Phobius"/>
    </source>
</evidence>
<keyword evidence="1" id="KW-0472">Membrane</keyword>
<dbReference type="Proteomes" id="UP000887565">
    <property type="component" value="Unplaced"/>
</dbReference>
<dbReference type="AlphaFoldDB" id="A0A915KZ96"/>
<dbReference type="GO" id="GO:0005615">
    <property type="term" value="C:extracellular space"/>
    <property type="evidence" value="ECO:0007669"/>
    <property type="project" value="TreeGrafter"/>
</dbReference>
<dbReference type="WBParaSite" id="nRc.2.0.1.t43505-RA">
    <property type="protein sequence ID" value="nRc.2.0.1.t43505-RA"/>
    <property type="gene ID" value="nRc.2.0.1.g43505"/>
</dbReference>
<reference evidence="4" key="1">
    <citation type="submission" date="2022-11" db="UniProtKB">
        <authorList>
            <consortium name="WormBaseParasite"/>
        </authorList>
    </citation>
    <scope>IDENTIFICATION</scope>
</reference>
<dbReference type="SUPFAM" id="SSF82153">
    <property type="entry name" value="FAS1 domain"/>
    <property type="match status" value="3"/>
</dbReference>
<dbReference type="Gene3D" id="2.30.180.10">
    <property type="entry name" value="FAS1 domain"/>
    <property type="match status" value="3"/>
</dbReference>
<dbReference type="InterPro" id="IPR000782">
    <property type="entry name" value="FAS1_domain"/>
</dbReference>
<dbReference type="InterPro" id="IPR050904">
    <property type="entry name" value="Adhesion/Biosynth-related"/>
</dbReference>
<dbReference type="PANTHER" id="PTHR10900:SF124">
    <property type="entry name" value="FI05614P"/>
    <property type="match status" value="1"/>
</dbReference>
<evidence type="ECO:0000259" key="2">
    <source>
        <dbReference type="PROSITE" id="PS50213"/>
    </source>
</evidence>
<proteinExistence type="predicted"/>
<dbReference type="InterPro" id="IPR036378">
    <property type="entry name" value="FAS1_dom_sf"/>
</dbReference>
<feature type="domain" description="FAS1" evidence="2">
    <location>
        <begin position="402"/>
        <end position="547"/>
    </location>
</feature>
<feature type="domain" description="FAS1" evidence="2">
    <location>
        <begin position="254"/>
        <end position="398"/>
    </location>
</feature>